<evidence type="ECO:0000313" key="1">
    <source>
        <dbReference type="EMBL" id="EJK69999.1"/>
    </source>
</evidence>
<organism evidence="1 2">
    <name type="scientific">Thalassiosira oceanica</name>
    <name type="common">Marine diatom</name>
    <dbReference type="NCBI Taxonomy" id="159749"/>
    <lineage>
        <taxon>Eukaryota</taxon>
        <taxon>Sar</taxon>
        <taxon>Stramenopiles</taxon>
        <taxon>Ochrophyta</taxon>
        <taxon>Bacillariophyta</taxon>
        <taxon>Coscinodiscophyceae</taxon>
        <taxon>Thalassiosirophycidae</taxon>
        <taxon>Thalassiosirales</taxon>
        <taxon>Thalassiosiraceae</taxon>
        <taxon>Thalassiosira</taxon>
    </lineage>
</organism>
<keyword evidence="2" id="KW-1185">Reference proteome</keyword>
<dbReference type="EMBL" id="AGNL01009225">
    <property type="protein sequence ID" value="EJK69999.1"/>
    <property type="molecule type" value="Genomic_DNA"/>
</dbReference>
<name>K0SYD6_THAOC</name>
<reference evidence="1 2" key="1">
    <citation type="journal article" date="2012" name="Genome Biol.">
        <title>Genome and low-iron response of an oceanic diatom adapted to chronic iron limitation.</title>
        <authorList>
            <person name="Lommer M."/>
            <person name="Specht M."/>
            <person name="Roy A.S."/>
            <person name="Kraemer L."/>
            <person name="Andreson R."/>
            <person name="Gutowska M.A."/>
            <person name="Wolf J."/>
            <person name="Bergner S.V."/>
            <person name="Schilhabel M.B."/>
            <person name="Klostermeier U.C."/>
            <person name="Beiko R.G."/>
            <person name="Rosenstiel P."/>
            <person name="Hippler M."/>
            <person name="Laroche J."/>
        </authorList>
    </citation>
    <scope>NUCLEOTIDE SEQUENCE [LARGE SCALE GENOMIC DNA]</scope>
    <source>
        <strain evidence="1 2">CCMP1005</strain>
    </source>
</reference>
<feature type="non-terminal residue" evidence="1">
    <location>
        <position position="1"/>
    </location>
</feature>
<comment type="caution">
    <text evidence="1">The sequence shown here is derived from an EMBL/GenBank/DDBJ whole genome shotgun (WGS) entry which is preliminary data.</text>
</comment>
<gene>
    <name evidence="1" type="ORF">THAOC_08683</name>
</gene>
<dbReference type="AlphaFoldDB" id="K0SYD6"/>
<accession>K0SYD6</accession>
<protein>
    <submittedName>
        <fullName evidence="1">Uncharacterized protein</fullName>
    </submittedName>
</protein>
<sequence>RDMPEDAKEVLREKLTNVIGKNRQLLILFDALVGQSARLHSASRWLLSWPAVGSRLASILASRWLPASLFRYSSCSEDRPSVALSASHVAWRASQFSTFLTAQHHRLDTNLTLCALAPRLRPPAQPQHD</sequence>
<proteinExistence type="predicted"/>
<evidence type="ECO:0000313" key="2">
    <source>
        <dbReference type="Proteomes" id="UP000266841"/>
    </source>
</evidence>
<dbReference type="Proteomes" id="UP000266841">
    <property type="component" value="Unassembled WGS sequence"/>
</dbReference>